<dbReference type="Proteomes" id="UP000221251">
    <property type="component" value="Segment"/>
</dbReference>
<reference evidence="2 3" key="1">
    <citation type="submission" date="2017-08" db="EMBL/GenBank/DDBJ databases">
        <authorList>
            <person name="Bertolini C.M."/>
            <person name="Tyransky A."/>
            <person name="Ball S.L."/>
            <person name="Breitenberger C.A."/>
            <person name="Daniels C.J."/>
            <person name="Garlena R.A."/>
            <person name="Russell D.A."/>
            <person name="Pope W.H."/>
            <person name="Jacobs-Sera D."/>
            <person name="Hendrix R.W."/>
            <person name="Hatfull G.F."/>
        </authorList>
    </citation>
    <scope>NUCLEOTIDE SEQUENCE [LARGE SCALE GENOMIC DNA]</scope>
</reference>
<evidence type="ECO:0000313" key="2">
    <source>
        <dbReference type="EMBL" id="ASZ72596.1"/>
    </source>
</evidence>
<evidence type="ECO:0000256" key="1">
    <source>
        <dbReference type="SAM" id="MobiDB-lite"/>
    </source>
</evidence>
<sequence>MLNRDTFIDRYNKRFQTVGQPVNTASQNTATGYSANNDYAVGSRVYNGGSPSPQAGAGGVDPAGYQTRDNEANTRRKYLLKYLGGNQNG</sequence>
<keyword evidence="3" id="KW-1185">Reference proteome</keyword>
<feature type="region of interest" description="Disordered" evidence="1">
    <location>
        <begin position="46"/>
        <end position="70"/>
    </location>
</feature>
<evidence type="ECO:0000313" key="3">
    <source>
        <dbReference type="Proteomes" id="UP000221251"/>
    </source>
</evidence>
<dbReference type="OrthoDB" id="34525at10239"/>
<name>A0A249XLI7_9CAUD</name>
<proteinExistence type="predicted"/>
<organism evidence="2 3">
    <name type="scientific">Arthrobacter phage Adat</name>
    <dbReference type="NCBI Taxonomy" id="2027883"/>
    <lineage>
        <taxon>Viruses</taxon>
        <taxon>Duplodnaviria</taxon>
        <taxon>Heunggongvirae</taxon>
        <taxon>Uroviricota</taxon>
        <taxon>Caudoviricetes</taxon>
        <taxon>Jasminevirus</taxon>
        <taxon>Jasminevirus adat</taxon>
    </lineage>
</organism>
<protein>
    <submittedName>
        <fullName evidence="2">Uncharacterized protein</fullName>
    </submittedName>
</protein>
<gene>
    <name evidence="2" type="ORF">ADAT_23</name>
</gene>
<dbReference type="EMBL" id="MF668266">
    <property type="protein sequence ID" value="ASZ72596.1"/>
    <property type="molecule type" value="Genomic_DNA"/>
</dbReference>
<accession>A0A249XLI7</accession>